<protein>
    <submittedName>
        <fullName evidence="1">Uncharacterized protein</fullName>
    </submittedName>
</protein>
<dbReference type="OrthoDB" id="8294308at2"/>
<dbReference type="AlphaFoldDB" id="A0A512H672"/>
<accession>A0A512H672</accession>
<sequence length="101" mass="11270">MSDDEIEELRQRFLDEMGDDFVPDEVSPGSFGCHEALHMADFLMESVDRSLLGHPAVVQNPAWFELAYKAHQALFQLYQDIGIAHLEADDDEPPPEGAGTP</sequence>
<reference evidence="1 2" key="1">
    <citation type="submission" date="2019-07" db="EMBL/GenBank/DDBJ databases">
        <title>Whole genome shotgun sequence of Rhodospirillum oryzae NBRC 107573.</title>
        <authorList>
            <person name="Hosoyama A."/>
            <person name="Uohara A."/>
            <person name="Ohji S."/>
            <person name="Ichikawa N."/>
        </authorList>
    </citation>
    <scope>NUCLEOTIDE SEQUENCE [LARGE SCALE GENOMIC DNA]</scope>
    <source>
        <strain evidence="1 2">NBRC 107573</strain>
    </source>
</reference>
<gene>
    <name evidence="1" type="ORF">ROR02_10720</name>
</gene>
<name>A0A512H672_9PROT</name>
<evidence type="ECO:0000313" key="1">
    <source>
        <dbReference type="EMBL" id="GEO80941.1"/>
    </source>
</evidence>
<keyword evidence="2" id="KW-1185">Reference proteome</keyword>
<dbReference type="RefSeq" id="WP_147162985.1">
    <property type="nucleotide sequence ID" value="NZ_BJZO01000022.1"/>
</dbReference>
<dbReference type="Proteomes" id="UP000321567">
    <property type="component" value="Unassembled WGS sequence"/>
</dbReference>
<dbReference type="EMBL" id="BJZO01000022">
    <property type="protein sequence ID" value="GEO80941.1"/>
    <property type="molecule type" value="Genomic_DNA"/>
</dbReference>
<comment type="caution">
    <text evidence="1">The sequence shown here is derived from an EMBL/GenBank/DDBJ whole genome shotgun (WGS) entry which is preliminary data.</text>
</comment>
<evidence type="ECO:0000313" key="2">
    <source>
        <dbReference type="Proteomes" id="UP000321567"/>
    </source>
</evidence>
<proteinExistence type="predicted"/>
<organism evidence="1 2">
    <name type="scientific">Pararhodospirillum oryzae</name>
    <dbReference type="NCBI Taxonomy" id="478448"/>
    <lineage>
        <taxon>Bacteria</taxon>
        <taxon>Pseudomonadati</taxon>
        <taxon>Pseudomonadota</taxon>
        <taxon>Alphaproteobacteria</taxon>
        <taxon>Rhodospirillales</taxon>
        <taxon>Rhodospirillaceae</taxon>
        <taxon>Pararhodospirillum</taxon>
    </lineage>
</organism>